<organism evidence="1 2">
    <name type="scientific">Spiromyces aspiralis</name>
    <dbReference type="NCBI Taxonomy" id="68401"/>
    <lineage>
        <taxon>Eukaryota</taxon>
        <taxon>Fungi</taxon>
        <taxon>Fungi incertae sedis</taxon>
        <taxon>Zoopagomycota</taxon>
        <taxon>Kickxellomycotina</taxon>
        <taxon>Kickxellomycetes</taxon>
        <taxon>Kickxellales</taxon>
        <taxon>Kickxellaceae</taxon>
        <taxon>Spiromyces</taxon>
    </lineage>
</organism>
<dbReference type="Proteomes" id="UP001145114">
    <property type="component" value="Unassembled WGS sequence"/>
</dbReference>
<sequence length="491" mass="54206">VDALANDLISDAEANLGSAVRSGDSEKTQKWVEFLSLDDIGQSQRAQTIVLQERSRPWIQLWNHNVDTFIRSSSNDAQLDFNTAQEHDDHEPLPSAKLLDYRLPDLSVVNDRALIRFLDKVLDGFYNKLLAGLAEELNWYALAGLPDVTQCCNRWLQIVTHQVSSTVTSFLIAAKSRLPTQQLLLLLVHSFEATNTFVFKAEREMKVSQSVFSISDARGGERPADNASSSVEPPASGTYVAGTAWASTLLRPFTLYQQQYPELERQCLTWQFGPGRFPRSPSEMEDDGAGSSGERALSIASLPEHIRFMRDIATPRFFSLVKDAVGRMLAFTGGFSAPGLVDVVDRHALRPFHVMLARFLVKIMRIVDVPDRLHGGQPTRRDFISAAGVRTVGEQGSMQNAAVDADDSKVDNDEVIRVLLLAAELCLSIGDHVRLLNKDVLNALADLNRAMDTKVSRGDSTTVGFSDALAALPLLSVPTYQVLFDSTLYSP</sequence>
<name>A0ACC1HBZ7_9FUNG</name>
<evidence type="ECO:0000313" key="2">
    <source>
        <dbReference type="Proteomes" id="UP001145114"/>
    </source>
</evidence>
<gene>
    <name evidence="1" type="ORF">EV182_005640</name>
</gene>
<dbReference type="EMBL" id="JAMZIH010007213">
    <property type="protein sequence ID" value="KAJ1673233.1"/>
    <property type="molecule type" value="Genomic_DNA"/>
</dbReference>
<protein>
    <submittedName>
        <fullName evidence="1">Uncharacterized protein</fullName>
    </submittedName>
</protein>
<keyword evidence="2" id="KW-1185">Reference proteome</keyword>
<feature type="non-terminal residue" evidence="1">
    <location>
        <position position="1"/>
    </location>
</feature>
<comment type="caution">
    <text evidence="1">The sequence shown here is derived from an EMBL/GenBank/DDBJ whole genome shotgun (WGS) entry which is preliminary data.</text>
</comment>
<proteinExistence type="predicted"/>
<accession>A0ACC1HBZ7</accession>
<reference evidence="1" key="1">
    <citation type="submission" date="2022-06" db="EMBL/GenBank/DDBJ databases">
        <title>Phylogenomic reconstructions and comparative analyses of Kickxellomycotina fungi.</title>
        <authorList>
            <person name="Reynolds N.K."/>
            <person name="Stajich J.E."/>
            <person name="Barry K."/>
            <person name="Grigoriev I.V."/>
            <person name="Crous P."/>
            <person name="Smith M.E."/>
        </authorList>
    </citation>
    <scope>NUCLEOTIDE SEQUENCE</scope>
    <source>
        <strain evidence="1">RSA 2271</strain>
    </source>
</reference>
<feature type="non-terminal residue" evidence="1">
    <location>
        <position position="491"/>
    </location>
</feature>
<evidence type="ECO:0000313" key="1">
    <source>
        <dbReference type="EMBL" id="KAJ1673233.1"/>
    </source>
</evidence>